<dbReference type="Proteomes" id="UP000615796">
    <property type="component" value="Unassembled WGS sequence"/>
</dbReference>
<comment type="caution">
    <text evidence="1">The sequence shown here is derived from an EMBL/GenBank/DDBJ whole genome shotgun (WGS) entry which is preliminary data.</text>
</comment>
<dbReference type="AlphaFoldDB" id="A0A9X0R509"/>
<organism evidence="1 2">
    <name type="scientific">Vibrio metschnikovii</name>
    <dbReference type="NCBI Taxonomy" id="28172"/>
    <lineage>
        <taxon>Bacteria</taxon>
        <taxon>Pseudomonadati</taxon>
        <taxon>Pseudomonadota</taxon>
        <taxon>Gammaproteobacteria</taxon>
        <taxon>Vibrionales</taxon>
        <taxon>Vibrionaceae</taxon>
        <taxon>Vibrio</taxon>
    </lineage>
</organism>
<sequence length="72" mass="8470">MIKIRVARVCIDRTSNQGYQEAIHHLQRVERLLAKHPAALADFYLAITSLAETYKRKRNMHSLLKKHYPKQV</sequence>
<accession>A0A9X0R509</accession>
<reference evidence="1" key="1">
    <citation type="submission" date="2020-08" db="EMBL/GenBank/DDBJ databases">
        <title>Genome Sequencing and Pan-Genome Analysis of Migratory bird Vibrio Strains, Inner Mongolia.</title>
        <authorList>
            <person name="Zheng L."/>
        </authorList>
    </citation>
    <scope>NUCLEOTIDE SEQUENCE</scope>
    <source>
        <strain evidence="1">M13F</strain>
    </source>
</reference>
<gene>
    <name evidence="1" type="ORF">H8Q88_01665</name>
</gene>
<name>A0A9X0R509_VIBME</name>
<protein>
    <submittedName>
        <fullName evidence="1">Uncharacterized protein</fullName>
    </submittedName>
</protein>
<evidence type="ECO:0000313" key="2">
    <source>
        <dbReference type="Proteomes" id="UP000615796"/>
    </source>
</evidence>
<dbReference type="EMBL" id="JACRUP010000001">
    <property type="protein sequence ID" value="MBC5849667.1"/>
    <property type="molecule type" value="Genomic_DNA"/>
</dbReference>
<proteinExistence type="predicted"/>
<keyword evidence="2" id="KW-1185">Reference proteome</keyword>
<evidence type="ECO:0000313" key="1">
    <source>
        <dbReference type="EMBL" id="MBC5849667.1"/>
    </source>
</evidence>